<feature type="region of interest" description="Disordered" evidence="1">
    <location>
        <begin position="251"/>
        <end position="274"/>
    </location>
</feature>
<evidence type="ECO:0000313" key="4">
    <source>
        <dbReference type="Proteomes" id="UP000031737"/>
    </source>
</evidence>
<dbReference type="VEuPathDB" id="TriTrypDB:TRSC58_01501"/>
<accession>A0A061J8V1</accession>
<comment type="caution">
    <text evidence="3">The sequence shown here is derived from an EMBL/GenBank/DDBJ whole genome shotgun (WGS) entry which is preliminary data.</text>
</comment>
<name>A0A061J8V1_TRYRA</name>
<evidence type="ECO:0000256" key="1">
    <source>
        <dbReference type="SAM" id="MobiDB-lite"/>
    </source>
</evidence>
<evidence type="ECO:0000256" key="2">
    <source>
        <dbReference type="SAM" id="SignalP"/>
    </source>
</evidence>
<dbReference type="Proteomes" id="UP000031737">
    <property type="component" value="Unassembled WGS sequence"/>
</dbReference>
<evidence type="ECO:0000313" key="3">
    <source>
        <dbReference type="EMBL" id="ESL10760.1"/>
    </source>
</evidence>
<protein>
    <submittedName>
        <fullName evidence="3">Uncharacterized protein</fullName>
    </submittedName>
</protein>
<proteinExistence type="predicted"/>
<reference evidence="3 4" key="1">
    <citation type="submission" date="2013-07" db="EMBL/GenBank/DDBJ databases">
        <authorList>
            <person name="Stoco P.H."/>
            <person name="Wagner G."/>
            <person name="Gerber A."/>
            <person name="Zaha A."/>
            <person name="Thompson C."/>
            <person name="Bartholomeu D.C."/>
            <person name="Luckemeyer D.D."/>
            <person name="Bahia D."/>
            <person name="Loreto E."/>
            <person name="Prestes E.B."/>
            <person name="Lima F.M."/>
            <person name="Rodrigues-Luiz G."/>
            <person name="Vallejo G.A."/>
            <person name="Filho J.F."/>
            <person name="Monteiro K.M."/>
            <person name="Tyler K.M."/>
            <person name="de Almeida L.G."/>
            <person name="Ortiz M.F."/>
            <person name="Siervo M.A."/>
            <person name="de Moraes M.H."/>
            <person name="Cunha O.L."/>
            <person name="Mendonca-Neto R."/>
            <person name="Silva R."/>
            <person name="Teixeira S.M."/>
            <person name="Murta S.M."/>
            <person name="Sincero T.C."/>
            <person name="Mendes T.A."/>
            <person name="Urmenyi T.P."/>
            <person name="Silva V.G."/>
            <person name="da Rocha W.D."/>
            <person name="Andersson B."/>
            <person name="Romanha A.J."/>
            <person name="Steindel M."/>
            <person name="de Vasconcelos A.T."/>
            <person name="Grisard E.C."/>
        </authorList>
    </citation>
    <scope>NUCLEOTIDE SEQUENCE [LARGE SCALE GENOMIC DNA]</scope>
    <source>
        <strain evidence="3 4">SC58</strain>
    </source>
</reference>
<organism evidence="3 4">
    <name type="scientific">Trypanosoma rangeli SC58</name>
    <dbReference type="NCBI Taxonomy" id="429131"/>
    <lineage>
        <taxon>Eukaryota</taxon>
        <taxon>Discoba</taxon>
        <taxon>Euglenozoa</taxon>
        <taxon>Kinetoplastea</taxon>
        <taxon>Metakinetoplastina</taxon>
        <taxon>Trypanosomatida</taxon>
        <taxon>Trypanosomatidae</taxon>
        <taxon>Trypanosoma</taxon>
        <taxon>Herpetosoma</taxon>
    </lineage>
</organism>
<dbReference type="AlphaFoldDB" id="A0A061J8V1"/>
<dbReference type="OrthoDB" id="275697at2759"/>
<gene>
    <name evidence="3" type="ORF">TRSC58_01501</name>
</gene>
<keyword evidence="2" id="KW-0732">Signal</keyword>
<feature type="signal peptide" evidence="2">
    <location>
        <begin position="1"/>
        <end position="19"/>
    </location>
</feature>
<keyword evidence="4" id="KW-1185">Reference proteome</keyword>
<feature type="chain" id="PRO_5001601681" evidence="2">
    <location>
        <begin position="20"/>
        <end position="274"/>
    </location>
</feature>
<sequence>MTLLPFCLFFFFLSWRSLAGWVAQMRRTVTVLLQYGIHTPRGVAYHGAKMKHWPEQKIPENFKFTEEQRFRAKAIPRDVGKIPRNFVLSVLYRHQPCEVSGLWEYCTNDPEVVLDSKRHLREVLQQAREEGFVTFERDPVSNEWLCFLTRERFEDVRQIAGAKAEASEVHSGLRGFSAAETSSYTERFKEMNDTAKEEHARRLEEEVATTTRHLRSFQRKEVDYLPYTDLNGKVNFMWWYETRDVLQKGGNALPDSSGGTLPGDLDNGAARLDR</sequence>
<dbReference type="EMBL" id="AUPL01001501">
    <property type="protein sequence ID" value="ESL10760.1"/>
    <property type="molecule type" value="Genomic_DNA"/>
</dbReference>